<reference evidence="11" key="1">
    <citation type="submission" date="2013-04" db="EMBL/GenBank/DDBJ databases">
        <authorList>
            <person name="Qu J."/>
            <person name="Murali S.C."/>
            <person name="Bandaranaike D."/>
            <person name="Bellair M."/>
            <person name="Blankenburg K."/>
            <person name="Chao H."/>
            <person name="Dinh H."/>
            <person name="Doddapaneni H."/>
            <person name="Downs B."/>
            <person name="Dugan-Rocha S."/>
            <person name="Elkadiri S."/>
            <person name="Gnanaolivu R.D."/>
            <person name="Hernandez B."/>
            <person name="Javaid M."/>
            <person name="Jayaseelan J.C."/>
            <person name="Lee S."/>
            <person name="Li M."/>
            <person name="Ming W."/>
            <person name="Munidasa M."/>
            <person name="Muniz J."/>
            <person name="Nguyen L."/>
            <person name="Ongeri F."/>
            <person name="Osuji N."/>
            <person name="Pu L.-L."/>
            <person name="Puazo M."/>
            <person name="Qu C."/>
            <person name="Quiroz J."/>
            <person name="Raj R."/>
            <person name="Weissenberger G."/>
            <person name="Xin Y."/>
            <person name="Zou X."/>
            <person name="Han Y."/>
            <person name="Richards S."/>
            <person name="Worley K."/>
            <person name="Muzny D."/>
            <person name="Gibbs R."/>
        </authorList>
    </citation>
    <scope>NUCLEOTIDE SEQUENCE</scope>
    <source>
        <strain evidence="11">Sampled in the wild</strain>
    </source>
</reference>
<keyword evidence="12" id="KW-1185">Reference proteome</keyword>
<dbReference type="EC" id="1.5.1.3" evidence="3"/>
<evidence type="ECO:0000256" key="3">
    <source>
        <dbReference type="ARBA" id="ARBA00012856"/>
    </source>
</evidence>
<evidence type="ECO:0000256" key="7">
    <source>
        <dbReference type="ARBA" id="ARBA00025067"/>
    </source>
</evidence>
<dbReference type="CDD" id="cd00209">
    <property type="entry name" value="DHFR"/>
    <property type="match status" value="1"/>
</dbReference>
<evidence type="ECO:0000256" key="9">
    <source>
        <dbReference type="RuleBase" id="RU004474"/>
    </source>
</evidence>
<dbReference type="PROSITE" id="PS00075">
    <property type="entry name" value="DHFR_1"/>
    <property type="match status" value="1"/>
</dbReference>
<dbReference type="AlphaFoldDB" id="A0A8K0KS38"/>
<comment type="catalytic activity">
    <reaction evidence="8">
        <text>(6S)-5,6,7,8-tetrahydrofolate + NADP(+) = 7,8-dihydrofolate + NADPH + H(+)</text>
        <dbReference type="Rhea" id="RHEA:15009"/>
        <dbReference type="ChEBI" id="CHEBI:15378"/>
        <dbReference type="ChEBI" id="CHEBI:57451"/>
        <dbReference type="ChEBI" id="CHEBI:57453"/>
        <dbReference type="ChEBI" id="CHEBI:57783"/>
        <dbReference type="ChEBI" id="CHEBI:58349"/>
        <dbReference type="EC" id="1.5.1.3"/>
    </reaction>
</comment>
<keyword evidence="4" id="KW-0554">One-carbon metabolism</keyword>
<accession>A0A8K0KS38</accession>
<dbReference type="UniPathway" id="UPA00077">
    <property type="reaction ID" value="UER00158"/>
</dbReference>
<evidence type="ECO:0000256" key="6">
    <source>
        <dbReference type="ARBA" id="ARBA00023002"/>
    </source>
</evidence>
<dbReference type="PANTHER" id="PTHR48069">
    <property type="entry name" value="DIHYDROFOLATE REDUCTASE"/>
    <property type="match status" value="1"/>
</dbReference>
<dbReference type="InterPro" id="IPR017925">
    <property type="entry name" value="DHFR_CS"/>
</dbReference>
<dbReference type="GO" id="GO:0050661">
    <property type="term" value="F:NADP binding"/>
    <property type="evidence" value="ECO:0007669"/>
    <property type="project" value="InterPro"/>
</dbReference>
<dbReference type="InterPro" id="IPR024072">
    <property type="entry name" value="DHFR-like_dom_sf"/>
</dbReference>
<sequence length="185" mass="21022">MGPRLNLIAAACENMGIGIKGRLPWKLKSEMAYFTKMTSQTKDPNKKNAVIMGRKTWQSIPLKYRPLADRVNVVLSSNKIEVDDDVLLCSSLEMAMAQLQQPPLGETIETVWVIGGSSVYKESLNMPECHRIYLTNVKALYECDTFFPEILPAFKLLQDPDVPQGEQEENGVKYEYKVYEKDLKD</sequence>
<comment type="pathway">
    <text evidence="1">Cofactor biosynthesis; tetrahydrofolate biosynthesis; 5,6,7,8-tetrahydrofolate from 7,8-dihydrofolate: step 1/1.</text>
</comment>
<dbReference type="SUPFAM" id="SSF53597">
    <property type="entry name" value="Dihydrofolate reductase-like"/>
    <property type="match status" value="1"/>
</dbReference>
<dbReference type="PANTHER" id="PTHR48069:SF3">
    <property type="entry name" value="DIHYDROFOLATE REDUCTASE"/>
    <property type="match status" value="1"/>
</dbReference>
<dbReference type="PROSITE" id="PS51330">
    <property type="entry name" value="DHFR_2"/>
    <property type="match status" value="1"/>
</dbReference>
<dbReference type="InterPro" id="IPR012259">
    <property type="entry name" value="DHFR"/>
</dbReference>
<dbReference type="GO" id="GO:0004146">
    <property type="term" value="F:dihydrofolate reductase activity"/>
    <property type="evidence" value="ECO:0007669"/>
    <property type="project" value="UniProtKB-EC"/>
</dbReference>
<dbReference type="OrthoDB" id="4664297at2759"/>
<dbReference type="InterPro" id="IPR001796">
    <property type="entry name" value="DHFR_dom"/>
</dbReference>
<reference evidence="11" key="2">
    <citation type="submission" date="2017-10" db="EMBL/GenBank/DDBJ databases">
        <title>Ladona fulva Genome sequencing and assembly.</title>
        <authorList>
            <person name="Murali S."/>
            <person name="Richards S."/>
            <person name="Bandaranaike D."/>
            <person name="Bellair M."/>
            <person name="Blankenburg K."/>
            <person name="Chao H."/>
            <person name="Dinh H."/>
            <person name="Doddapaneni H."/>
            <person name="Dugan-Rocha S."/>
            <person name="Elkadiri S."/>
            <person name="Gnanaolivu R."/>
            <person name="Hernandez B."/>
            <person name="Skinner E."/>
            <person name="Javaid M."/>
            <person name="Lee S."/>
            <person name="Li M."/>
            <person name="Ming W."/>
            <person name="Munidasa M."/>
            <person name="Muniz J."/>
            <person name="Nguyen L."/>
            <person name="Hughes D."/>
            <person name="Osuji N."/>
            <person name="Pu L.-L."/>
            <person name="Puazo M."/>
            <person name="Qu C."/>
            <person name="Quiroz J."/>
            <person name="Raj R."/>
            <person name="Weissenberger G."/>
            <person name="Xin Y."/>
            <person name="Zou X."/>
            <person name="Han Y."/>
            <person name="Worley K."/>
            <person name="Muzny D."/>
            <person name="Gibbs R."/>
        </authorList>
    </citation>
    <scope>NUCLEOTIDE SEQUENCE</scope>
    <source>
        <strain evidence="11">Sampled in the wild</strain>
    </source>
</reference>
<evidence type="ECO:0000256" key="4">
    <source>
        <dbReference type="ARBA" id="ARBA00022563"/>
    </source>
</evidence>
<evidence type="ECO:0000259" key="10">
    <source>
        <dbReference type="PROSITE" id="PS51330"/>
    </source>
</evidence>
<evidence type="ECO:0000256" key="2">
    <source>
        <dbReference type="ARBA" id="ARBA00009539"/>
    </source>
</evidence>
<dbReference type="Proteomes" id="UP000792457">
    <property type="component" value="Unassembled WGS sequence"/>
</dbReference>
<feature type="domain" description="DHFR" evidence="10">
    <location>
        <begin position="4"/>
        <end position="181"/>
    </location>
</feature>
<dbReference type="GO" id="GO:0046654">
    <property type="term" value="P:tetrahydrofolate biosynthetic process"/>
    <property type="evidence" value="ECO:0007669"/>
    <property type="project" value="UniProtKB-UniPathway"/>
</dbReference>
<evidence type="ECO:0000256" key="1">
    <source>
        <dbReference type="ARBA" id="ARBA00004903"/>
    </source>
</evidence>
<name>A0A8K0KS38_LADFU</name>
<dbReference type="GO" id="GO:0006730">
    <property type="term" value="P:one-carbon metabolic process"/>
    <property type="evidence" value="ECO:0007669"/>
    <property type="project" value="UniProtKB-KW"/>
</dbReference>
<evidence type="ECO:0000313" key="12">
    <source>
        <dbReference type="Proteomes" id="UP000792457"/>
    </source>
</evidence>
<evidence type="ECO:0000256" key="8">
    <source>
        <dbReference type="ARBA" id="ARBA00048873"/>
    </source>
</evidence>
<dbReference type="EMBL" id="KZ309619">
    <property type="protein sequence ID" value="KAG8239378.1"/>
    <property type="molecule type" value="Genomic_DNA"/>
</dbReference>
<dbReference type="FunFam" id="3.40.430.10:FF:000002">
    <property type="entry name" value="Dihydrofolate reductase"/>
    <property type="match status" value="1"/>
</dbReference>
<evidence type="ECO:0000256" key="5">
    <source>
        <dbReference type="ARBA" id="ARBA00022857"/>
    </source>
</evidence>
<dbReference type="GO" id="GO:0046452">
    <property type="term" value="P:dihydrofolate metabolic process"/>
    <property type="evidence" value="ECO:0007669"/>
    <property type="project" value="TreeGrafter"/>
</dbReference>
<comment type="caution">
    <text evidence="11">The sequence shown here is derived from an EMBL/GenBank/DDBJ whole genome shotgun (WGS) entry which is preliminary data.</text>
</comment>
<comment type="similarity">
    <text evidence="2 9">Belongs to the dihydrofolate reductase family.</text>
</comment>
<dbReference type="Gene3D" id="3.40.430.10">
    <property type="entry name" value="Dihydrofolate Reductase, subunit A"/>
    <property type="match status" value="1"/>
</dbReference>
<keyword evidence="5" id="KW-0521">NADP</keyword>
<comment type="function">
    <text evidence="7">Key enzyme in folate metabolism. Catalyzes an essential reaction for de novo glycine and purine synthesis, and for DNA precursor synthesis.</text>
</comment>
<dbReference type="PRINTS" id="PR00070">
    <property type="entry name" value="DHFR"/>
</dbReference>
<dbReference type="Pfam" id="PF00186">
    <property type="entry name" value="DHFR_1"/>
    <property type="match status" value="1"/>
</dbReference>
<dbReference type="GO" id="GO:0005739">
    <property type="term" value="C:mitochondrion"/>
    <property type="evidence" value="ECO:0007669"/>
    <property type="project" value="TreeGrafter"/>
</dbReference>
<keyword evidence="6" id="KW-0560">Oxidoreductase</keyword>
<dbReference type="GO" id="GO:0046655">
    <property type="term" value="P:folic acid metabolic process"/>
    <property type="evidence" value="ECO:0007669"/>
    <property type="project" value="TreeGrafter"/>
</dbReference>
<protein>
    <recommendedName>
        <fullName evidence="3">dihydrofolate reductase</fullName>
        <ecNumber evidence="3">1.5.1.3</ecNumber>
    </recommendedName>
</protein>
<evidence type="ECO:0000313" key="11">
    <source>
        <dbReference type="EMBL" id="KAG8239378.1"/>
    </source>
</evidence>
<gene>
    <name evidence="11" type="ORF">J437_LFUL019090</name>
</gene>
<proteinExistence type="inferred from homology"/>
<organism evidence="11 12">
    <name type="scientific">Ladona fulva</name>
    <name type="common">Scarce chaser dragonfly</name>
    <name type="synonym">Libellula fulva</name>
    <dbReference type="NCBI Taxonomy" id="123851"/>
    <lineage>
        <taxon>Eukaryota</taxon>
        <taxon>Metazoa</taxon>
        <taxon>Ecdysozoa</taxon>
        <taxon>Arthropoda</taxon>
        <taxon>Hexapoda</taxon>
        <taxon>Insecta</taxon>
        <taxon>Pterygota</taxon>
        <taxon>Palaeoptera</taxon>
        <taxon>Odonata</taxon>
        <taxon>Epiprocta</taxon>
        <taxon>Anisoptera</taxon>
        <taxon>Libelluloidea</taxon>
        <taxon>Libellulidae</taxon>
        <taxon>Ladona</taxon>
    </lineage>
</organism>